<protein>
    <recommendedName>
        <fullName evidence="2">Chemotaxis protein CheW</fullName>
    </recommendedName>
</protein>
<dbReference type="PANTHER" id="PTHR22617:SF45">
    <property type="entry name" value="CHEMOTAXIS PROTEIN CHEW"/>
    <property type="match status" value="1"/>
</dbReference>
<dbReference type="Gene3D" id="2.40.50.180">
    <property type="entry name" value="CheA-289, Domain 4"/>
    <property type="match status" value="1"/>
</dbReference>
<dbReference type="EMBL" id="NMSH01000003">
    <property type="protein sequence ID" value="PAR22505.1"/>
    <property type="molecule type" value="Genomic_DNA"/>
</dbReference>
<reference evidence="8 9" key="1">
    <citation type="journal article" date="2015" name="Genome Biol. Evol.">
        <title>The Dynamics of Genetic Interactions between Vibrio metoecus and Vibrio cholerae, Two Close Relatives Co-Occurring in the Environment.</title>
        <authorList>
            <person name="Orata F.D."/>
            <person name="Kirchberger P.C."/>
            <person name="Meheust R."/>
            <person name="Barlow E.J."/>
            <person name="Tarr C.L."/>
            <person name="Boucher Y."/>
        </authorList>
    </citation>
    <scope>NUCLEOTIDE SEQUENCE [LARGE SCALE GENOMIC DNA]</scope>
    <source>
        <strain evidence="5 9">08-2459</strain>
        <strain evidence="6 8">YB5B04</strain>
    </source>
</reference>
<dbReference type="EMBL" id="LBGP01000013">
    <property type="protein sequence ID" value="KQB00816.1"/>
    <property type="molecule type" value="Genomic_DNA"/>
</dbReference>
<dbReference type="PATRIC" id="fig|1481663.10.peg.2405"/>
<dbReference type="Proteomes" id="UP000050491">
    <property type="component" value="Unassembled WGS sequence"/>
</dbReference>
<dbReference type="SMART" id="SM00260">
    <property type="entry name" value="CheW"/>
    <property type="match status" value="1"/>
</dbReference>
<dbReference type="AlphaFoldDB" id="A0A0Q0UKN9"/>
<evidence type="ECO:0000313" key="5">
    <source>
        <dbReference type="EMBL" id="KQA24415.1"/>
    </source>
</evidence>
<dbReference type="GO" id="GO:0005829">
    <property type="term" value="C:cytosol"/>
    <property type="evidence" value="ECO:0007669"/>
    <property type="project" value="TreeGrafter"/>
</dbReference>
<dbReference type="GO" id="GO:0007165">
    <property type="term" value="P:signal transduction"/>
    <property type="evidence" value="ECO:0007669"/>
    <property type="project" value="InterPro"/>
</dbReference>
<name>A0A0Q0UKN9_VIBMT</name>
<dbReference type="GO" id="GO:0006935">
    <property type="term" value="P:chemotaxis"/>
    <property type="evidence" value="ECO:0007669"/>
    <property type="project" value="InterPro"/>
</dbReference>
<dbReference type="EMBL" id="LCUF01000002">
    <property type="protein sequence ID" value="KQA24415.1"/>
    <property type="molecule type" value="Genomic_DNA"/>
</dbReference>
<dbReference type="RefSeq" id="WP_055027282.1">
    <property type="nucleotide sequence ID" value="NZ_CP035689.1"/>
</dbReference>
<gene>
    <name evidence="5" type="ORF">AAY55_02275</name>
    <name evidence="7" type="ORF">CGU03_03910</name>
    <name evidence="6" type="ORF">XV92_09585</name>
</gene>
<evidence type="ECO:0000256" key="3">
    <source>
        <dbReference type="ARBA" id="ARBA00022490"/>
    </source>
</evidence>
<reference evidence="10" key="2">
    <citation type="submission" date="2017-07" db="EMBL/GenBank/DDBJ databases">
        <authorList>
            <person name="Boucher Y."/>
            <person name="Orata F.D."/>
        </authorList>
    </citation>
    <scope>NUCLEOTIDE SEQUENCE [LARGE SCALE GENOMIC DNA]</scope>
    <source>
        <strain evidence="10">OYP9E10</strain>
    </source>
</reference>
<comment type="subcellular location">
    <subcellularLocation>
        <location evidence="1">Cytoplasm</location>
    </subcellularLocation>
</comment>
<organism evidence="6 8">
    <name type="scientific">Vibrio metoecus</name>
    <dbReference type="NCBI Taxonomy" id="1481663"/>
    <lineage>
        <taxon>Bacteria</taxon>
        <taxon>Pseudomonadati</taxon>
        <taxon>Pseudomonadota</taxon>
        <taxon>Gammaproteobacteria</taxon>
        <taxon>Vibrionales</taxon>
        <taxon>Vibrionaceae</taxon>
        <taxon>Vibrio</taxon>
    </lineage>
</organism>
<dbReference type="PROSITE" id="PS50851">
    <property type="entry name" value="CHEW"/>
    <property type="match status" value="1"/>
</dbReference>
<proteinExistence type="predicted"/>
<keyword evidence="3" id="KW-0963">Cytoplasm</keyword>
<dbReference type="Proteomes" id="UP000053724">
    <property type="component" value="Unassembled WGS sequence"/>
</dbReference>
<comment type="caution">
    <text evidence="6">The sequence shown here is derived from an EMBL/GenBank/DDBJ whole genome shotgun (WGS) entry which is preliminary data.</text>
</comment>
<evidence type="ECO:0000256" key="2">
    <source>
        <dbReference type="ARBA" id="ARBA00021483"/>
    </source>
</evidence>
<reference evidence="7" key="3">
    <citation type="submission" date="2017-07" db="EMBL/GenBank/DDBJ databases">
        <authorList>
            <person name="Sun Z.S."/>
            <person name="Albrecht U."/>
            <person name="Echele G."/>
            <person name="Lee C.C."/>
        </authorList>
    </citation>
    <scope>NUCLEOTIDE SEQUENCE [LARGE SCALE GENOMIC DNA]</scope>
    <source>
        <strain evidence="7">OYP9E10</strain>
    </source>
</reference>
<sequence>MMQREFLSFILDDEEYGIPILEVREVRGWSPVRVIPNAPPFVIGLLDIRGEYIPIVDLKRRLGLVPVEINATTVVVVINAASQQPLGLIVDAVAEVYALSEQEIKRAPSISTVIGNQYVKGIAAIKNRHLVLIDIDALFDVEALNLSSTAESTQ</sequence>
<accession>A0A0Q0UKN9</accession>
<evidence type="ECO:0000313" key="8">
    <source>
        <dbReference type="Proteomes" id="UP000050491"/>
    </source>
</evidence>
<evidence type="ECO:0000256" key="1">
    <source>
        <dbReference type="ARBA" id="ARBA00004496"/>
    </source>
</evidence>
<evidence type="ECO:0000259" key="4">
    <source>
        <dbReference type="PROSITE" id="PS50851"/>
    </source>
</evidence>
<dbReference type="OrthoDB" id="9790406at2"/>
<dbReference type="SUPFAM" id="SSF50341">
    <property type="entry name" value="CheW-like"/>
    <property type="match status" value="1"/>
</dbReference>
<dbReference type="PANTHER" id="PTHR22617">
    <property type="entry name" value="CHEMOTAXIS SENSOR HISTIDINE KINASE-RELATED"/>
    <property type="match status" value="1"/>
</dbReference>
<evidence type="ECO:0000313" key="10">
    <source>
        <dbReference type="Proteomes" id="UP000216173"/>
    </source>
</evidence>
<dbReference type="Gene3D" id="2.30.30.40">
    <property type="entry name" value="SH3 Domains"/>
    <property type="match status" value="1"/>
</dbReference>
<evidence type="ECO:0000313" key="7">
    <source>
        <dbReference type="EMBL" id="PAR22505.1"/>
    </source>
</evidence>
<dbReference type="Pfam" id="PF01584">
    <property type="entry name" value="CheW"/>
    <property type="match status" value="1"/>
</dbReference>
<feature type="domain" description="CheW-like" evidence="4">
    <location>
        <begin position="3"/>
        <end position="144"/>
    </location>
</feature>
<evidence type="ECO:0000313" key="9">
    <source>
        <dbReference type="Proteomes" id="UP000053724"/>
    </source>
</evidence>
<dbReference type="InterPro" id="IPR002545">
    <property type="entry name" value="CheW-lke_dom"/>
</dbReference>
<dbReference type="InterPro" id="IPR036061">
    <property type="entry name" value="CheW-like_dom_sf"/>
</dbReference>
<dbReference type="InterPro" id="IPR039315">
    <property type="entry name" value="CheW"/>
</dbReference>
<dbReference type="GeneID" id="94015899"/>
<evidence type="ECO:0000313" key="6">
    <source>
        <dbReference type="EMBL" id="KQB00816.1"/>
    </source>
</evidence>
<dbReference type="Proteomes" id="UP000216173">
    <property type="component" value="Unassembled WGS sequence"/>
</dbReference>